<dbReference type="InterPro" id="IPR023412">
    <property type="entry name" value="RNaseA_domain"/>
</dbReference>
<evidence type="ECO:0000256" key="5">
    <source>
        <dbReference type="RuleBase" id="RU000651"/>
    </source>
</evidence>
<reference evidence="7" key="1">
    <citation type="submission" date="2025-08" db="UniProtKB">
        <authorList>
            <consortium name="Ensembl"/>
        </authorList>
    </citation>
    <scope>IDENTIFICATION</scope>
</reference>
<dbReference type="OrthoDB" id="9893194at2759"/>
<evidence type="ECO:0000256" key="3">
    <source>
        <dbReference type="ARBA" id="ARBA00022759"/>
    </source>
</evidence>
<protein>
    <recommendedName>
        <fullName evidence="6">Ribonuclease A-domain domain-containing protein</fullName>
    </recommendedName>
</protein>
<dbReference type="InterPro" id="IPR001427">
    <property type="entry name" value="RNaseA"/>
</dbReference>
<keyword evidence="8" id="KW-1185">Reference proteome</keyword>
<sequence>YLDLNLSTGSVITLVMLLQITVLSQCQNLNSFLEKHVVSENADITVTDIIRNRNIRSGNNCKKKNTFIHDTNGLRVKELCSKLAEKKDVKSEFCLPLTHGILQNNSAKPPDCIYVQKVIFGKIHITCENKEPVHLIALSKPSSRSNGSSIHRTLNSSEKLPKCPAVRCFHSAVLFR</sequence>
<dbReference type="GO" id="GO:0003676">
    <property type="term" value="F:nucleic acid binding"/>
    <property type="evidence" value="ECO:0007669"/>
    <property type="project" value="InterPro"/>
</dbReference>
<keyword evidence="3 5" id="KW-0255">Endonuclease</keyword>
<dbReference type="GO" id="GO:0004540">
    <property type="term" value="F:RNA nuclease activity"/>
    <property type="evidence" value="ECO:0007669"/>
    <property type="project" value="TreeGrafter"/>
</dbReference>
<dbReference type="Proteomes" id="UP000694569">
    <property type="component" value="Unplaced"/>
</dbReference>
<dbReference type="GeneTree" id="ENSGT01000000220215"/>
<evidence type="ECO:0000259" key="6">
    <source>
        <dbReference type="SMART" id="SM00092"/>
    </source>
</evidence>
<evidence type="ECO:0000313" key="8">
    <source>
        <dbReference type="Proteomes" id="UP000694569"/>
    </source>
</evidence>
<dbReference type="Gene3D" id="3.10.130.10">
    <property type="entry name" value="Ribonuclease A-like domain"/>
    <property type="match status" value="1"/>
</dbReference>
<accession>A0A8C5QRX7</accession>
<feature type="chain" id="PRO_5034417390" description="Ribonuclease A-domain domain-containing protein" evidence="5">
    <location>
        <begin position="27"/>
        <end position="176"/>
    </location>
</feature>
<reference evidence="7" key="2">
    <citation type="submission" date="2025-09" db="UniProtKB">
        <authorList>
            <consortium name="Ensembl"/>
        </authorList>
    </citation>
    <scope>IDENTIFICATION</scope>
</reference>
<name>A0A8C5QRX7_9ANUR</name>
<dbReference type="GO" id="GO:0050830">
    <property type="term" value="P:defense response to Gram-positive bacterium"/>
    <property type="evidence" value="ECO:0007669"/>
    <property type="project" value="TreeGrafter"/>
</dbReference>
<feature type="signal peptide" evidence="5">
    <location>
        <begin position="1"/>
        <end position="26"/>
    </location>
</feature>
<dbReference type="PROSITE" id="PS00127">
    <property type="entry name" value="RNASE_PANCREATIC"/>
    <property type="match status" value="1"/>
</dbReference>
<dbReference type="SMART" id="SM00092">
    <property type="entry name" value="RNAse_Pc"/>
    <property type="match status" value="1"/>
</dbReference>
<organism evidence="7 8">
    <name type="scientific">Leptobrachium leishanense</name>
    <name type="common">Leishan spiny toad</name>
    <dbReference type="NCBI Taxonomy" id="445787"/>
    <lineage>
        <taxon>Eukaryota</taxon>
        <taxon>Metazoa</taxon>
        <taxon>Chordata</taxon>
        <taxon>Craniata</taxon>
        <taxon>Vertebrata</taxon>
        <taxon>Euteleostomi</taxon>
        <taxon>Amphibia</taxon>
        <taxon>Batrachia</taxon>
        <taxon>Anura</taxon>
        <taxon>Pelobatoidea</taxon>
        <taxon>Megophryidae</taxon>
        <taxon>Leptobrachium</taxon>
    </lineage>
</organism>
<dbReference type="PANTHER" id="PTHR11437:SF66">
    <property type="entry name" value="RNASE 3"/>
    <property type="match status" value="1"/>
</dbReference>
<feature type="domain" description="Ribonuclease A-domain" evidence="6">
    <location>
        <begin position="25"/>
        <end position="139"/>
    </location>
</feature>
<keyword evidence="2 5" id="KW-0540">Nuclease</keyword>
<dbReference type="Ensembl" id="ENSLLET00000043594.1">
    <property type="protein sequence ID" value="ENSLLEP00000041915.1"/>
    <property type="gene ID" value="ENSLLEG00000026633.1"/>
</dbReference>
<proteinExistence type="inferred from homology"/>
<evidence type="ECO:0000256" key="4">
    <source>
        <dbReference type="ARBA" id="ARBA00022801"/>
    </source>
</evidence>
<dbReference type="AlphaFoldDB" id="A0A8C5QRX7"/>
<dbReference type="SUPFAM" id="SSF54076">
    <property type="entry name" value="RNase A-like"/>
    <property type="match status" value="1"/>
</dbReference>
<comment type="similarity">
    <text evidence="1 5">Belongs to the pancreatic ribonuclease family.</text>
</comment>
<dbReference type="InterPro" id="IPR023411">
    <property type="entry name" value="RNaseA_AS"/>
</dbReference>
<dbReference type="InterPro" id="IPR036816">
    <property type="entry name" value="RNaseA-like_dom_sf"/>
</dbReference>
<keyword evidence="4 5" id="KW-0378">Hydrolase</keyword>
<keyword evidence="5" id="KW-0732">Signal</keyword>
<evidence type="ECO:0000256" key="2">
    <source>
        <dbReference type="ARBA" id="ARBA00022722"/>
    </source>
</evidence>
<evidence type="ECO:0000313" key="7">
    <source>
        <dbReference type="Ensembl" id="ENSLLEP00000041915.1"/>
    </source>
</evidence>
<dbReference type="GO" id="GO:0004519">
    <property type="term" value="F:endonuclease activity"/>
    <property type="evidence" value="ECO:0007669"/>
    <property type="project" value="UniProtKB-KW"/>
</dbReference>
<dbReference type="PANTHER" id="PTHR11437">
    <property type="entry name" value="RIBONUCLEASE"/>
    <property type="match status" value="1"/>
</dbReference>
<evidence type="ECO:0000256" key="1">
    <source>
        <dbReference type="ARBA" id="ARBA00005600"/>
    </source>
</evidence>
<dbReference type="Pfam" id="PF00074">
    <property type="entry name" value="RnaseA"/>
    <property type="match status" value="1"/>
</dbReference>
<dbReference type="GO" id="GO:0016787">
    <property type="term" value="F:hydrolase activity"/>
    <property type="evidence" value="ECO:0007669"/>
    <property type="project" value="UniProtKB-KW"/>
</dbReference>